<dbReference type="PANTHER" id="PTHR12110:SF41">
    <property type="entry name" value="INOSOSE DEHYDRATASE"/>
    <property type="match status" value="1"/>
</dbReference>
<dbReference type="Gene3D" id="3.20.20.150">
    <property type="entry name" value="Divalent-metal-dependent TIM barrel enzymes"/>
    <property type="match status" value="1"/>
</dbReference>
<dbReference type="RefSeq" id="WP_343911675.1">
    <property type="nucleotide sequence ID" value="NZ_BAAAGE010000001.1"/>
</dbReference>
<dbReference type="InterPro" id="IPR050312">
    <property type="entry name" value="IolE/XylAMocC-like"/>
</dbReference>
<dbReference type="InterPro" id="IPR013022">
    <property type="entry name" value="Xyl_isomerase-like_TIM-brl"/>
</dbReference>
<dbReference type="EMBL" id="BAAAGE010000001">
    <property type="protein sequence ID" value="GAA0717499.1"/>
    <property type="molecule type" value="Genomic_DNA"/>
</dbReference>
<dbReference type="Proteomes" id="UP001501758">
    <property type="component" value="Unassembled WGS sequence"/>
</dbReference>
<evidence type="ECO:0000256" key="1">
    <source>
        <dbReference type="SAM" id="SignalP"/>
    </source>
</evidence>
<keyword evidence="4" id="KW-1185">Reference proteome</keyword>
<protein>
    <recommendedName>
        <fullName evidence="2">Xylose isomerase-like TIM barrel domain-containing protein</fullName>
    </recommendedName>
</protein>
<comment type="caution">
    <text evidence="3">The sequence shown here is derived from an EMBL/GenBank/DDBJ whole genome shotgun (WGS) entry which is preliminary data.</text>
</comment>
<feature type="signal peptide" evidence="1">
    <location>
        <begin position="1"/>
        <end position="19"/>
    </location>
</feature>
<dbReference type="Pfam" id="PF01261">
    <property type="entry name" value="AP_endonuc_2"/>
    <property type="match status" value="1"/>
</dbReference>
<sequence>MNIRSFSILICLVIQWAVAQDNMKTINHKYLLQQYAGEWINGDMFTSKKPSKNPNIKIVVTPKLKGLSYNVEVFKKENDQWFLLLSEIISYDQDTNQIVALGSNSEGKNFVGRGGFLSYKKLIMKDHDFKGNFVQEVSFSFEDDGRLLLKGDAPGTKDDWEGVYFKKKNRNKKFGIHLVSVDEEMRNDPIRTLEKIGQMGYSYVETHRYKDRKFYGFTPEEFKVLLAKNGLTLGGSMVFKDPDINNMDQTMKWWDECIKDQLAAGVEYITTTNININIIKKASGLEQYANYFNAIGKKCRENEILFLYHNHTEEFQKIKNQRIYDYLLENTDPELVYFQSDLYWMYKADVNPVAYFKKFLGRFLSWHVKDIKELGASGKIDFEHIFSYAKVAGLRYNTVEVEDYDYPTLVSAKMAADYMRNSNFVKANY</sequence>
<evidence type="ECO:0000313" key="3">
    <source>
        <dbReference type="EMBL" id="GAA0717499.1"/>
    </source>
</evidence>
<evidence type="ECO:0000259" key="2">
    <source>
        <dbReference type="Pfam" id="PF01261"/>
    </source>
</evidence>
<accession>A0ABN1IMK6</accession>
<dbReference type="InterPro" id="IPR036237">
    <property type="entry name" value="Xyl_isomerase-like_sf"/>
</dbReference>
<evidence type="ECO:0000313" key="4">
    <source>
        <dbReference type="Proteomes" id="UP001501758"/>
    </source>
</evidence>
<organism evidence="3 4">
    <name type="scientific">Aquimarina litoralis</name>
    <dbReference type="NCBI Taxonomy" id="584605"/>
    <lineage>
        <taxon>Bacteria</taxon>
        <taxon>Pseudomonadati</taxon>
        <taxon>Bacteroidota</taxon>
        <taxon>Flavobacteriia</taxon>
        <taxon>Flavobacteriales</taxon>
        <taxon>Flavobacteriaceae</taxon>
        <taxon>Aquimarina</taxon>
    </lineage>
</organism>
<dbReference type="SUPFAM" id="SSF51658">
    <property type="entry name" value="Xylose isomerase-like"/>
    <property type="match status" value="1"/>
</dbReference>
<gene>
    <name evidence="3" type="ORF">GCM10009430_14500</name>
</gene>
<dbReference type="PANTHER" id="PTHR12110">
    <property type="entry name" value="HYDROXYPYRUVATE ISOMERASE"/>
    <property type="match status" value="1"/>
</dbReference>
<feature type="domain" description="Xylose isomerase-like TIM barrel" evidence="2">
    <location>
        <begin position="195"/>
        <end position="403"/>
    </location>
</feature>
<feature type="chain" id="PRO_5045626092" description="Xylose isomerase-like TIM barrel domain-containing protein" evidence="1">
    <location>
        <begin position="20"/>
        <end position="429"/>
    </location>
</feature>
<reference evidence="3 4" key="1">
    <citation type="journal article" date="2019" name="Int. J. Syst. Evol. Microbiol.">
        <title>The Global Catalogue of Microorganisms (GCM) 10K type strain sequencing project: providing services to taxonomists for standard genome sequencing and annotation.</title>
        <authorList>
            <consortium name="The Broad Institute Genomics Platform"/>
            <consortium name="The Broad Institute Genome Sequencing Center for Infectious Disease"/>
            <person name="Wu L."/>
            <person name="Ma J."/>
        </authorList>
    </citation>
    <scope>NUCLEOTIDE SEQUENCE [LARGE SCALE GENOMIC DNA]</scope>
    <source>
        <strain evidence="3 4">JCM 15974</strain>
    </source>
</reference>
<name>A0ABN1IMK6_9FLAO</name>
<keyword evidence="1" id="KW-0732">Signal</keyword>
<proteinExistence type="predicted"/>